<reference evidence="2" key="1">
    <citation type="submission" date="2016-01" db="EMBL/GenBank/DDBJ databases">
        <authorList>
            <person name="Peeters C."/>
        </authorList>
    </citation>
    <scope>NUCLEOTIDE SEQUENCE</scope>
    <source>
        <strain evidence="2">LMG 29322</strain>
    </source>
</reference>
<evidence type="ECO:0000313" key="2">
    <source>
        <dbReference type="EMBL" id="SAK95429.1"/>
    </source>
</evidence>
<sequence>MEDKEKARYLISPEAAQEKAELLQELAGGKNALRLNQALEAVALGCGFDRWRDLVATTARLAAGEANSLGIAAFMLGDDQHVDEENLVARHALQLETIRGVIACSYPRAQELVVQWALSGSPHGVQTPPATAVNVASLEGDNEATIQENHREGDDKAARSIVSGDSEHPLEESLNDAFFASTQEPGPHEFPCPPSATPAPPAPVAVTYKKRRLPADEG</sequence>
<accession>A0A158DLD4</accession>
<feature type="compositionally biased region" description="Pro residues" evidence="1">
    <location>
        <begin position="188"/>
        <end position="203"/>
    </location>
</feature>
<dbReference type="OrthoDB" id="9129586at2"/>
<protein>
    <submittedName>
        <fullName evidence="2">Uncharacterized protein</fullName>
    </submittedName>
</protein>
<feature type="region of interest" description="Disordered" evidence="1">
    <location>
        <begin position="164"/>
        <end position="218"/>
    </location>
</feature>
<dbReference type="RefSeq" id="WP_061172225.1">
    <property type="nucleotide sequence ID" value="NZ_FCOA02000049.1"/>
</dbReference>
<dbReference type="Proteomes" id="UP000054851">
    <property type="component" value="Unassembled WGS sequence"/>
</dbReference>
<comment type="caution">
    <text evidence="2">The sequence shown here is derived from an EMBL/GenBank/DDBJ whole genome shotgun (WGS) entry which is preliminary data.</text>
</comment>
<proteinExistence type="predicted"/>
<organism evidence="2 3">
    <name type="scientific">Caballeronia hypogeia</name>
    <dbReference type="NCBI Taxonomy" id="1777140"/>
    <lineage>
        <taxon>Bacteria</taxon>
        <taxon>Pseudomonadati</taxon>
        <taxon>Pseudomonadota</taxon>
        <taxon>Betaproteobacteria</taxon>
        <taxon>Burkholderiales</taxon>
        <taxon>Burkholderiaceae</taxon>
        <taxon>Caballeronia</taxon>
    </lineage>
</organism>
<dbReference type="EMBL" id="FCOA02000049">
    <property type="protein sequence ID" value="SAK95429.1"/>
    <property type="molecule type" value="Genomic_DNA"/>
</dbReference>
<name>A0A158DLD4_9BURK</name>
<evidence type="ECO:0000256" key="1">
    <source>
        <dbReference type="SAM" id="MobiDB-lite"/>
    </source>
</evidence>
<gene>
    <name evidence="2" type="ORF">AWB79_07221</name>
</gene>
<keyword evidence="3" id="KW-1185">Reference proteome</keyword>
<evidence type="ECO:0000313" key="3">
    <source>
        <dbReference type="Proteomes" id="UP000054851"/>
    </source>
</evidence>
<dbReference type="AlphaFoldDB" id="A0A158DLD4"/>